<dbReference type="SUPFAM" id="SSF52200">
    <property type="entry name" value="Toll/Interleukin receptor TIR domain"/>
    <property type="match status" value="1"/>
</dbReference>
<dbReference type="Proteomes" id="UP000186817">
    <property type="component" value="Unassembled WGS sequence"/>
</dbReference>
<organism evidence="3 4">
    <name type="scientific">Symbiodinium microadriaticum</name>
    <name type="common">Dinoflagellate</name>
    <name type="synonym">Zooxanthella microadriatica</name>
    <dbReference type="NCBI Taxonomy" id="2951"/>
    <lineage>
        <taxon>Eukaryota</taxon>
        <taxon>Sar</taxon>
        <taxon>Alveolata</taxon>
        <taxon>Dinophyceae</taxon>
        <taxon>Suessiales</taxon>
        <taxon>Symbiodiniaceae</taxon>
        <taxon>Symbiodinium</taxon>
    </lineage>
</organism>
<feature type="transmembrane region" description="Helical" evidence="2">
    <location>
        <begin position="299"/>
        <end position="320"/>
    </location>
</feature>
<keyword evidence="2" id="KW-0472">Membrane</keyword>
<feature type="transmembrane region" description="Helical" evidence="2">
    <location>
        <begin position="44"/>
        <end position="65"/>
    </location>
</feature>
<evidence type="ECO:0000313" key="3">
    <source>
        <dbReference type="EMBL" id="OLP76025.1"/>
    </source>
</evidence>
<dbReference type="OrthoDB" id="407306at2759"/>
<dbReference type="InterPro" id="IPR035897">
    <property type="entry name" value="Toll_tir_struct_dom_sf"/>
</dbReference>
<keyword evidence="2" id="KW-1133">Transmembrane helix</keyword>
<proteinExistence type="predicted"/>
<accession>A0A1Q9BZC7</accession>
<feature type="transmembrane region" description="Helical" evidence="2">
    <location>
        <begin position="209"/>
        <end position="228"/>
    </location>
</feature>
<feature type="region of interest" description="Disordered" evidence="1">
    <location>
        <begin position="640"/>
        <end position="723"/>
    </location>
</feature>
<keyword evidence="2" id="KW-0812">Transmembrane</keyword>
<feature type="compositionally biased region" description="Basic residues" evidence="1">
    <location>
        <begin position="659"/>
        <end position="668"/>
    </location>
</feature>
<evidence type="ECO:0000256" key="2">
    <source>
        <dbReference type="SAM" id="Phobius"/>
    </source>
</evidence>
<comment type="caution">
    <text evidence="3">The sequence shown here is derived from an EMBL/GenBank/DDBJ whole genome shotgun (WGS) entry which is preliminary data.</text>
</comment>
<evidence type="ECO:0000313" key="4">
    <source>
        <dbReference type="Proteomes" id="UP000186817"/>
    </source>
</evidence>
<feature type="transmembrane region" description="Helical" evidence="2">
    <location>
        <begin position="384"/>
        <end position="405"/>
    </location>
</feature>
<keyword evidence="4" id="KW-1185">Reference proteome</keyword>
<feature type="non-terminal residue" evidence="3">
    <location>
        <position position="1"/>
    </location>
</feature>
<feature type="transmembrane region" description="Helical" evidence="2">
    <location>
        <begin position="182"/>
        <end position="203"/>
    </location>
</feature>
<feature type="transmembrane region" description="Helical" evidence="2">
    <location>
        <begin position="85"/>
        <end position="104"/>
    </location>
</feature>
<reference evidence="3 4" key="1">
    <citation type="submission" date="2016-02" db="EMBL/GenBank/DDBJ databases">
        <title>Genome analysis of coral dinoflagellate symbionts highlights evolutionary adaptations to a symbiotic lifestyle.</title>
        <authorList>
            <person name="Aranda M."/>
            <person name="Li Y."/>
            <person name="Liew Y.J."/>
            <person name="Baumgarten S."/>
            <person name="Simakov O."/>
            <person name="Wilson M."/>
            <person name="Piel J."/>
            <person name="Ashoor H."/>
            <person name="Bougouffa S."/>
            <person name="Bajic V.B."/>
            <person name="Ryu T."/>
            <person name="Ravasi T."/>
            <person name="Bayer T."/>
            <person name="Micklem G."/>
            <person name="Kim H."/>
            <person name="Bhak J."/>
            <person name="Lajeunesse T.C."/>
            <person name="Voolstra C.R."/>
        </authorList>
    </citation>
    <scope>NUCLEOTIDE SEQUENCE [LARGE SCALE GENOMIC DNA]</scope>
    <source>
        <strain evidence="3 4">CCMP2467</strain>
    </source>
</reference>
<evidence type="ECO:0000256" key="1">
    <source>
        <dbReference type="SAM" id="MobiDB-lite"/>
    </source>
</evidence>
<sequence length="723" mass="81511">AMDPDKLYKLSYTVTSIDEFWSHSWHGRVSSKVWLLLMLKNLGLWKTISTLVALLATWLSIVEILPGWYKEPRIQGEGYSGEYKFSPWALIFGSATGLLILLVWQPRGGVFMDRVCIHQGDERQKFLGVIHMGAFLKRSRKLVVVWDPSYLSRAWCIFELAAFLHSHRDQAKANLVVKPTSIAPATFVIQIGGVLLLLFELVLPANDTVFVARIVYAVIWNLAIFLVLRRFWRNVVIAEDQFRNFRWQDTKCHCCAGNHRSEDGSKIICDRSLLEETITQWFGSVQALEESVRTEVRELFISQVTAFPFGYSWMVGTNTYVVWGQLDSFAARCHGGADRYAVSIVIATVAWWLWISPAGYLVFARLAQWMKDRRSRSCQALVGVVTFVGACINFAWAHLLAWGLYDVFPDPIVVGLMWSFDYIAHFVDVFTLDCSDESRWWWEHLVQADGWWQPLLHTSTSTSTTTVAAGDAVRDMVGREMMMGGEADAVEVLHRLLARQRLLLCNQRLLNEALEEVLVWMRVSNNAVAFNAATIENNIWREVARQASLMSNPSASSSSSGPSPLVTAPAVLLQPGFPSDQMSLQQAVPHLPLRTIAGLRRRTWQVNAAQVLGRPAAFSGSFTGDCDLYLIQADPEVAVPPPEGCQPFRGPPTRGNSQCRRRHRRPRPLPRLGENSLETETGTDPEQPVRRTEASSEPSELGGSSRRERSRSRDATENFDGHL</sequence>
<protein>
    <submittedName>
        <fullName evidence="3">Uncharacterized protein</fullName>
    </submittedName>
</protein>
<dbReference type="Gene3D" id="3.40.50.10140">
    <property type="entry name" value="Toll/interleukin-1 receptor homology (TIR) domain"/>
    <property type="match status" value="1"/>
</dbReference>
<dbReference type="EMBL" id="LSRX01002167">
    <property type="protein sequence ID" value="OLP76025.1"/>
    <property type="molecule type" value="Genomic_DNA"/>
</dbReference>
<feature type="transmembrane region" description="Helical" evidence="2">
    <location>
        <begin position="340"/>
        <end position="363"/>
    </location>
</feature>
<feature type="compositionally biased region" description="Low complexity" evidence="1">
    <location>
        <begin position="695"/>
        <end position="704"/>
    </location>
</feature>
<feature type="compositionally biased region" description="Basic and acidic residues" evidence="1">
    <location>
        <begin position="705"/>
        <end position="723"/>
    </location>
</feature>
<gene>
    <name evidence="3" type="ORF">AK812_SmicGene44095</name>
</gene>
<name>A0A1Q9BZC7_SYMMI</name>
<dbReference type="AlphaFoldDB" id="A0A1Q9BZC7"/>